<dbReference type="GO" id="GO:0006508">
    <property type="term" value="P:proteolysis"/>
    <property type="evidence" value="ECO:0007669"/>
    <property type="project" value="InterPro"/>
</dbReference>
<dbReference type="PANTHER" id="PTHR42776:SF27">
    <property type="entry name" value="DIPEPTIDYL PEPTIDASE FAMILY MEMBER 6"/>
    <property type="match status" value="1"/>
</dbReference>
<dbReference type="Pfam" id="PF00326">
    <property type="entry name" value="Peptidase_S9"/>
    <property type="match status" value="1"/>
</dbReference>
<name>A0A366DWN3_9NOCA</name>
<dbReference type="GO" id="GO:0004252">
    <property type="term" value="F:serine-type endopeptidase activity"/>
    <property type="evidence" value="ECO:0007669"/>
    <property type="project" value="TreeGrafter"/>
</dbReference>
<dbReference type="AlphaFoldDB" id="A0A366DWN3"/>
<evidence type="ECO:0000256" key="1">
    <source>
        <dbReference type="ARBA" id="ARBA00022801"/>
    </source>
</evidence>
<keyword evidence="1" id="KW-0378">Hydrolase</keyword>
<dbReference type="Gene3D" id="2.120.10.30">
    <property type="entry name" value="TolB, C-terminal domain"/>
    <property type="match status" value="1"/>
</dbReference>
<keyword evidence="5" id="KW-1185">Reference proteome</keyword>
<accession>A0A366DWN3</accession>
<dbReference type="SUPFAM" id="SSF82171">
    <property type="entry name" value="DPP6 N-terminal domain-like"/>
    <property type="match status" value="1"/>
</dbReference>
<dbReference type="InterPro" id="IPR011042">
    <property type="entry name" value="6-blade_b-propeller_TolB-like"/>
</dbReference>
<feature type="domain" description="Peptidase S9 prolyl oligopeptidase catalytic" evidence="3">
    <location>
        <begin position="432"/>
        <end position="647"/>
    </location>
</feature>
<reference evidence="4 5" key="1">
    <citation type="submission" date="2018-06" db="EMBL/GenBank/DDBJ databases">
        <title>Genomic Encyclopedia of Type Strains, Phase IV (KMG-IV): sequencing the most valuable type-strain genomes for metagenomic binning, comparative biology and taxonomic classification.</title>
        <authorList>
            <person name="Goeker M."/>
        </authorList>
    </citation>
    <scope>NUCLEOTIDE SEQUENCE [LARGE SCALE GENOMIC DNA]</scope>
    <source>
        <strain evidence="4 5">DSM 44599</strain>
    </source>
</reference>
<dbReference type="EMBL" id="QNRE01000002">
    <property type="protein sequence ID" value="RBO94510.1"/>
    <property type="molecule type" value="Genomic_DNA"/>
</dbReference>
<feature type="region of interest" description="Disordered" evidence="2">
    <location>
        <begin position="1"/>
        <end position="22"/>
    </location>
</feature>
<feature type="compositionally biased region" description="Polar residues" evidence="2">
    <location>
        <begin position="1"/>
        <end position="16"/>
    </location>
</feature>
<dbReference type="STRING" id="1210090.GCA_001613185_06036"/>
<evidence type="ECO:0000259" key="3">
    <source>
        <dbReference type="Pfam" id="PF00326"/>
    </source>
</evidence>
<dbReference type="RefSeq" id="WP_195124398.1">
    <property type="nucleotide sequence ID" value="NZ_CP107943.1"/>
</dbReference>
<dbReference type="Gene3D" id="3.40.50.1820">
    <property type="entry name" value="alpha/beta hydrolase"/>
    <property type="match status" value="1"/>
</dbReference>
<evidence type="ECO:0000256" key="2">
    <source>
        <dbReference type="SAM" id="MobiDB-lite"/>
    </source>
</evidence>
<keyword evidence="4" id="KW-0031">Aminopeptidase</keyword>
<dbReference type="InterPro" id="IPR029058">
    <property type="entry name" value="AB_hydrolase_fold"/>
</dbReference>
<dbReference type="GO" id="GO:0004177">
    <property type="term" value="F:aminopeptidase activity"/>
    <property type="evidence" value="ECO:0007669"/>
    <property type="project" value="UniProtKB-KW"/>
</dbReference>
<protein>
    <submittedName>
        <fullName evidence="4">Dipeptidyl aminopeptidase/acylaminoacyl peptidase</fullName>
    </submittedName>
</protein>
<proteinExistence type="predicted"/>
<keyword evidence="4" id="KW-0645">Protease</keyword>
<sequence>MGTSNADGGSARTGSSPDRRGLPRLVPVEEFFADPEFAAATISPDGSRIAYLAPEYGRRNVWVRGIHEEHADAVCVTHDARRGITKYFWTDDPRWLLYLQDTDGNEDWHLHRVDLDAPGEPAVDLTPLEPGSRVFGAEPLRSVPGSMLVWMNRRPMFIDVFRIDIATGVTTVHHEQADPADTVLLDRQGEPAFATTLAEDGAMEFSAIDPGTGERRVLRRMGGAEYPMGVQPQLVTPDGKGLLISTYQDSDDLRLVRVDRETGEETVLAAVAGHSLDITGTMAPGVLPPTVYTSRRTDEVIAARFVGDRPRIEVLDPHFAEVYAELTNLSDGVLGTLTSDESERWWVAQFVHDRDPAVTWLYDHATKDSRLLFRPHPHLNPDDLAPMTPVGFPARDGLPLHAFLTLPVGVEPANLPLVLVVHGGPWYQDSWGYDPTTQFLANRGYAVLQVNFRGSTGYGKRHITSAIGEFAGAMHDDLIDAADWAVAQGYADPARIGIMGGSYGGYAALVGVTVTPEYFAAAVDYVGISDLARFLRTLPPFVRPYQANSWFRYVGDPDDPAQEADMTARSPLTMVDRIRTPLLVAQGANDVRVPQEQSDNIVASLRDRGIPVRYLLAEDEGHGFDNPDNQFRLYRAIEEHFADHLGGKRGTDHT</sequence>
<dbReference type="PANTHER" id="PTHR42776">
    <property type="entry name" value="SERINE PEPTIDASE S9 FAMILY MEMBER"/>
    <property type="match status" value="1"/>
</dbReference>
<comment type="caution">
    <text evidence="4">The sequence shown here is derived from an EMBL/GenBank/DDBJ whole genome shotgun (WGS) entry which is preliminary data.</text>
</comment>
<evidence type="ECO:0000313" key="5">
    <source>
        <dbReference type="Proteomes" id="UP000252586"/>
    </source>
</evidence>
<evidence type="ECO:0000313" key="4">
    <source>
        <dbReference type="EMBL" id="RBO94510.1"/>
    </source>
</evidence>
<organism evidence="4 5">
    <name type="scientific">Nocardia puris</name>
    <dbReference type="NCBI Taxonomy" id="208602"/>
    <lineage>
        <taxon>Bacteria</taxon>
        <taxon>Bacillati</taxon>
        <taxon>Actinomycetota</taxon>
        <taxon>Actinomycetes</taxon>
        <taxon>Mycobacteriales</taxon>
        <taxon>Nocardiaceae</taxon>
        <taxon>Nocardia</taxon>
    </lineage>
</organism>
<gene>
    <name evidence="4" type="ORF">DFR74_102933</name>
</gene>
<dbReference type="InterPro" id="IPR001375">
    <property type="entry name" value="Peptidase_S9_cat"/>
</dbReference>
<dbReference type="Proteomes" id="UP000252586">
    <property type="component" value="Unassembled WGS sequence"/>
</dbReference>
<dbReference type="SUPFAM" id="SSF53474">
    <property type="entry name" value="alpha/beta-Hydrolases"/>
    <property type="match status" value="1"/>
</dbReference>